<dbReference type="KEGG" id="ccin:112493604"/>
<comment type="similarity">
    <text evidence="1">Belongs to the UPF0585 family.</text>
</comment>
<sequence>MLSTTQQLIDIKRLAKKIGSTLLGAAIHNRTSSMAAQKLVYPAADRNKEPILSVLRQYIRRGSNQSFLEIASGSGQHVAYFAPHFPQVTFYPSEYDVKLLESISAHSNGMPNIEPPIKIDITKELYTWGNGTFKENSFDYIYNANMMHIMPYAGTIGLFENSGKLLKSDGLLFTYGPYAINGKITPESNVNFDKTLKMQDPEWGLRDVKQLEKLAKENGIQLVEMVDMPANNKTIIWKKY</sequence>
<gene>
    <name evidence="3 4" type="primary">LOC112493604</name>
</gene>
<keyword evidence="2" id="KW-1185">Reference proteome</keyword>
<dbReference type="PANTHER" id="PTHR20974:SF0">
    <property type="entry name" value="UPF0585 PROTEIN CG18661"/>
    <property type="match status" value="1"/>
</dbReference>
<organism evidence="2 4">
    <name type="scientific">Cephus cinctus</name>
    <name type="common">Wheat stem sawfly</name>
    <dbReference type="NCBI Taxonomy" id="211228"/>
    <lineage>
        <taxon>Eukaryota</taxon>
        <taxon>Metazoa</taxon>
        <taxon>Ecdysozoa</taxon>
        <taxon>Arthropoda</taxon>
        <taxon>Hexapoda</taxon>
        <taxon>Insecta</taxon>
        <taxon>Pterygota</taxon>
        <taxon>Neoptera</taxon>
        <taxon>Endopterygota</taxon>
        <taxon>Hymenoptera</taxon>
        <taxon>Cephoidea</taxon>
        <taxon>Cephidae</taxon>
        <taxon>Cephus</taxon>
    </lineage>
</organism>
<accession>A0AAJ7BX77</accession>
<reference evidence="3 4" key="1">
    <citation type="submission" date="2025-04" db="UniProtKB">
        <authorList>
            <consortium name="RefSeq"/>
        </authorList>
    </citation>
    <scope>IDENTIFICATION</scope>
</reference>
<protein>
    <submittedName>
        <fullName evidence="3 4">Methyltransferase-like 26 isoform X1</fullName>
    </submittedName>
</protein>
<dbReference type="RefSeq" id="XP_015596608.1">
    <property type="nucleotide sequence ID" value="XM_015741122.2"/>
</dbReference>
<dbReference type="Proteomes" id="UP000694920">
    <property type="component" value="Unplaced"/>
</dbReference>
<evidence type="ECO:0000256" key="1">
    <source>
        <dbReference type="ARBA" id="ARBA00008308"/>
    </source>
</evidence>
<dbReference type="Gene3D" id="3.40.50.150">
    <property type="entry name" value="Vaccinia Virus protein VP39"/>
    <property type="match status" value="1"/>
</dbReference>
<dbReference type="AlphaFoldDB" id="A0AAJ7BX77"/>
<dbReference type="PANTHER" id="PTHR20974">
    <property type="entry name" value="UPF0585 PROTEIN CG18661"/>
    <property type="match status" value="1"/>
</dbReference>
<dbReference type="InterPro" id="IPR010342">
    <property type="entry name" value="DUF938"/>
</dbReference>
<proteinExistence type="inferred from homology"/>
<dbReference type="RefSeq" id="XP_015596607.1">
    <property type="nucleotide sequence ID" value="XM_015741121.2"/>
</dbReference>
<name>A0AAJ7BX77_CEPCN</name>
<dbReference type="GeneID" id="112493604"/>
<dbReference type="Pfam" id="PF06080">
    <property type="entry name" value="DUF938"/>
    <property type="match status" value="1"/>
</dbReference>
<evidence type="ECO:0000313" key="3">
    <source>
        <dbReference type="RefSeq" id="XP_015596607.1"/>
    </source>
</evidence>
<evidence type="ECO:0000313" key="2">
    <source>
        <dbReference type="Proteomes" id="UP000694920"/>
    </source>
</evidence>
<dbReference type="SUPFAM" id="SSF53335">
    <property type="entry name" value="S-adenosyl-L-methionine-dependent methyltransferases"/>
    <property type="match status" value="1"/>
</dbReference>
<dbReference type="InterPro" id="IPR029063">
    <property type="entry name" value="SAM-dependent_MTases_sf"/>
</dbReference>
<evidence type="ECO:0000313" key="4">
    <source>
        <dbReference type="RefSeq" id="XP_015596608.1"/>
    </source>
</evidence>